<feature type="signal peptide" evidence="1">
    <location>
        <begin position="1"/>
        <end position="30"/>
    </location>
</feature>
<sequence>MTNNSKYFMMKMKIKVITSVCLLFSVLLTAQSPVSGFMKKAGEGSVVVSYSQESYDKVFLVPMEVDGVPVFNEVNISSISLFTEVGITDRLNVILNVPYIESEGNASEAVLENNGFENTRSGLQDVKIYAKYLFHTFNTGSSTIDLMGAIGLETPLGDYSADEGLQSIIAIGNESSSFNMLGTVHYKSAFGLFATGQAGYSFRGNKAPHALLSELKLGYAGTHFYVDAFVANQLSEKDGVDILGEGFEGFFPATRVNYTRVGVNLYVPVVSGIGVSGGASTYVAGRNVGKATGFYGGLVYSF</sequence>
<dbReference type="Proteomes" id="UP000652231">
    <property type="component" value="Unassembled WGS sequence"/>
</dbReference>
<gene>
    <name evidence="2" type="ORF">GCM10011312_12410</name>
</gene>
<organism evidence="2 3">
    <name type="scientific">Planktosalinus lacus</name>
    <dbReference type="NCBI Taxonomy" id="1526573"/>
    <lineage>
        <taxon>Bacteria</taxon>
        <taxon>Pseudomonadati</taxon>
        <taxon>Bacteroidota</taxon>
        <taxon>Flavobacteriia</taxon>
        <taxon>Flavobacteriales</taxon>
        <taxon>Flavobacteriaceae</taxon>
        <taxon>Planktosalinus</taxon>
    </lineage>
</organism>
<protein>
    <submittedName>
        <fullName evidence="2">Uncharacterized protein</fullName>
    </submittedName>
</protein>
<reference evidence="2" key="2">
    <citation type="submission" date="2020-09" db="EMBL/GenBank/DDBJ databases">
        <authorList>
            <person name="Sun Q."/>
            <person name="Zhou Y."/>
        </authorList>
    </citation>
    <scope>NUCLEOTIDE SEQUENCE</scope>
    <source>
        <strain evidence="2">CGMCC 1.12924</strain>
    </source>
</reference>
<accession>A0A8J2VA32</accession>
<feature type="chain" id="PRO_5035275309" evidence="1">
    <location>
        <begin position="31"/>
        <end position="302"/>
    </location>
</feature>
<keyword evidence="3" id="KW-1185">Reference proteome</keyword>
<evidence type="ECO:0000313" key="3">
    <source>
        <dbReference type="Proteomes" id="UP000652231"/>
    </source>
</evidence>
<proteinExistence type="predicted"/>
<name>A0A8J2VA32_9FLAO</name>
<dbReference type="EMBL" id="BMGK01000004">
    <property type="protein sequence ID" value="GGD90042.1"/>
    <property type="molecule type" value="Genomic_DNA"/>
</dbReference>
<keyword evidence="1" id="KW-0732">Signal</keyword>
<dbReference type="AlphaFoldDB" id="A0A8J2VA32"/>
<evidence type="ECO:0000313" key="2">
    <source>
        <dbReference type="EMBL" id="GGD90042.1"/>
    </source>
</evidence>
<reference evidence="2" key="1">
    <citation type="journal article" date="2014" name="Int. J. Syst. Evol. Microbiol.">
        <title>Complete genome sequence of Corynebacterium casei LMG S-19264T (=DSM 44701T), isolated from a smear-ripened cheese.</title>
        <authorList>
            <consortium name="US DOE Joint Genome Institute (JGI-PGF)"/>
            <person name="Walter F."/>
            <person name="Albersmeier A."/>
            <person name="Kalinowski J."/>
            <person name="Ruckert C."/>
        </authorList>
    </citation>
    <scope>NUCLEOTIDE SEQUENCE</scope>
    <source>
        <strain evidence="2">CGMCC 1.12924</strain>
    </source>
</reference>
<evidence type="ECO:0000256" key="1">
    <source>
        <dbReference type="SAM" id="SignalP"/>
    </source>
</evidence>
<comment type="caution">
    <text evidence="2">The sequence shown here is derived from an EMBL/GenBank/DDBJ whole genome shotgun (WGS) entry which is preliminary data.</text>
</comment>